<keyword evidence="3" id="KW-1185">Reference proteome</keyword>
<dbReference type="SUPFAM" id="SSF51905">
    <property type="entry name" value="FAD/NAD(P)-binding domain"/>
    <property type="match status" value="1"/>
</dbReference>
<dbReference type="InterPro" id="IPR015904">
    <property type="entry name" value="Sulphide_quinone_reductase"/>
</dbReference>
<gene>
    <name evidence="2" type="ORF">MAR_001291</name>
</gene>
<reference evidence="2" key="1">
    <citation type="submission" date="2022-11" db="EMBL/GenBank/DDBJ databases">
        <title>Centuries of genome instability and evolution in soft-shell clam transmissible cancer (bioRxiv).</title>
        <authorList>
            <person name="Hart S.F.M."/>
            <person name="Yonemitsu M.A."/>
            <person name="Giersch R.M."/>
            <person name="Beal B.F."/>
            <person name="Arriagada G."/>
            <person name="Davis B.W."/>
            <person name="Ostrander E.A."/>
            <person name="Goff S.P."/>
            <person name="Metzger M.J."/>
        </authorList>
    </citation>
    <scope>NUCLEOTIDE SEQUENCE</scope>
    <source>
        <strain evidence="2">MELC-2E11</strain>
        <tissue evidence="2">Siphon/mantle</tissue>
    </source>
</reference>
<evidence type="ECO:0000313" key="2">
    <source>
        <dbReference type="EMBL" id="WAR19453.1"/>
    </source>
</evidence>
<dbReference type="Proteomes" id="UP001164746">
    <property type="component" value="Chromosome 11"/>
</dbReference>
<accession>A0ABY7FBB6</accession>
<protein>
    <submittedName>
        <fullName evidence="2">SQOR-like protein</fullName>
    </submittedName>
</protein>
<evidence type="ECO:0000256" key="1">
    <source>
        <dbReference type="SAM" id="MobiDB-lite"/>
    </source>
</evidence>
<evidence type="ECO:0000313" key="3">
    <source>
        <dbReference type="Proteomes" id="UP001164746"/>
    </source>
</evidence>
<dbReference type="PANTHER" id="PTHR10632:SF2">
    <property type="entry name" value="SULFIDE:QUINONE OXIDOREDUCTASE, MITOCHONDRIAL"/>
    <property type="match status" value="1"/>
</dbReference>
<dbReference type="EMBL" id="CP111022">
    <property type="protein sequence ID" value="WAR19453.1"/>
    <property type="molecule type" value="Genomic_DNA"/>
</dbReference>
<proteinExistence type="predicted"/>
<dbReference type="InterPro" id="IPR036188">
    <property type="entry name" value="FAD/NAD-bd_sf"/>
</dbReference>
<dbReference type="PANTHER" id="PTHR10632">
    <property type="entry name" value="SULFIDE:QUINONE OXIDOREDUCTASE"/>
    <property type="match status" value="1"/>
</dbReference>
<feature type="region of interest" description="Disordered" evidence="1">
    <location>
        <begin position="281"/>
        <end position="303"/>
    </location>
</feature>
<organism evidence="2 3">
    <name type="scientific">Mya arenaria</name>
    <name type="common">Soft-shell clam</name>
    <dbReference type="NCBI Taxonomy" id="6604"/>
    <lineage>
        <taxon>Eukaryota</taxon>
        <taxon>Metazoa</taxon>
        <taxon>Spiralia</taxon>
        <taxon>Lophotrochozoa</taxon>
        <taxon>Mollusca</taxon>
        <taxon>Bivalvia</taxon>
        <taxon>Autobranchia</taxon>
        <taxon>Heteroconchia</taxon>
        <taxon>Euheterodonta</taxon>
        <taxon>Imparidentia</taxon>
        <taxon>Neoheterodontei</taxon>
        <taxon>Myida</taxon>
        <taxon>Myoidea</taxon>
        <taxon>Myidae</taxon>
        <taxon>Mya</taxon>
    </lineage>
</organism>
<dbReference type="Gene3D" id="3.50.50.60">
    <property type="entry name" value="FAD/NAD(P)-binding domain"/>
    <property type="match status" value="2"/>
</dbReference>
<feature type="compositionally biased region" description="Basic and acidic residues" evidence="1">
    <location>
        <begin position="281"/>
        <end position="293"/>
    </location>
</feature>
<name>A0ABY7FBB6_MYAAR</name>
<sequence>MNVMSVHMLYAIKEGRGNTMHAMKEGAVPKGSHIIMKKERLYNVCNKEGEESVTYFVMKGWRVRYNESKEGGESNIYIMKGGDMESCDACNEWREFTYQYLINLQCYYPFTLFILQYDFLHVAPPMSAPDILKNSTSPIVDASGFLDVNKLTCQHNKFPNIFGVGDCTNIPTAKTAAAIASQNKIVHTGIKEVEAGKQPSGQTFPLNQAKERRTMFHMKKDIMPEIYWNMLLNIPDITRMFPLRTFSQISCSQHQSFRPSTMVSSIFFNGIALGVTGEAQSRTERSCTSERGSDYTLSTHEFW</sequence>